<sequence length="54" mass="6194">DSRFDVEKLKGAQKMKDIELAEAAKKNVELLLAFLILNARRLCSVRQVRNSQVH</sequence>
<reference evidence="1 2" key="1">
    <citation type="submission" date="2010-02" db="EMBL/GenBank/DDBJ databases">
        <authorList>
            <person name="Weinstock G."/>
            <person name="Sodergren E."/>
            <person name="Clifton S."/>
            <person name="Fulton L."/>
            <person name="Fulton B."/>
            <person name="Courtney L."/>
            <person name="Fronick C."/>
            <person name="Harrison M."/>
            <person name="Strong C."/>
            <person name="Farmer C."/>
            <person name="Delahaunty K."/>
            <person name="Markovic C."/>
            <person name="Hall O."/>
            <person name="Minx P."/>
            <person name="Tomlinson C."/>
            <person name="Mitreva M."/>
            <person name="Nelson J."/>
            <person name="Hou S."/>
            <person name="Wollam A."/>
            <person name="Pepin K.H."/>
            <person name="Johnson M."/>
            <person name="Bhonagiri V."/>
            <person name="Zhang X."/>
            <person name="Suruliraj S."/>
            <person name="Warren W."/>
            <person name="Chinwalla A."/>
            <person name="Mardis E.R."/>
            <person name="Wilson R.K."/>
        </authorList>
    </citation>
    <scope>NUCLEOTIDE SEQUENCE [LARGE SCALE GENOMIC DNA]</scope>
    <source>
        <strain evidence="1 2">DSM 20213</strain>
    </source>
</reference>
<accession>D4BSJ0</accession>
<gene>
    <name evidence="1" type="ORF">BIFBRE_05082</name>
</gene>
<proteinExistence type="predicted"/>
<organism evidence="1 2">
    <name type="scientific">Bifidobacterium breve DSM 20213 = JCM 1192</name>
    <dbReference type="NCBI Taxonomy" id="518634"/>
    <lineage>
        <taxon>Bacteria</taxon>
        <taxon>Bacillati</taxon>
        <taxon>Actinomycetota</taxon>
        <taxon>Actinomycetes</taxon>
        <taxon>Bifidobacteriales</taxon>
        <taxon>Bifidobacteriaceae</taxon>
        <taxon>Bifidobacterium</taxon>
    </lineage>
</organism>
<keyword evidence="2" id="KW-1185">Reference proteome</keyword>
<comment type="caution">
    <text evidence="1">The sequence shown here is derived from an EMBL/GenBank/DDBJ whole genome shotgun (WGS) entry which is preliminary data.</text>
</comment>
<dbReference type="AlphaFoldDB" id="D4BSJ0"/>
<dbReference type="EMBL" id="ACCG02000049">
    <property type="protein sequence ID" value="EFE88069.1"/>
    <property type="molecule type" value="Genomic_DNA"/>
</dbReference>
<dbReference type="HOGENOM" id="CLU_3036713_0_0_11"/>
<evidence type="ECO:0000313" key="1">
    <source>
        <dbReference type="EMBL" id="EFE88069.1"/>
    </source>
</evidence>
<evidence type="ECO:0000313" key="2">
    <source>
        <dbReference type="Proteomes" id="UP000003191"/>
    </source>
</evidence>
<feature type="non-terminal residue" evidence="1">
    <location>
        <position position="1"/>
    </location>
</feature>
<name>D4BSJ0_BIFBR</name>
<dbReference type="Proteomes" id="UP000003191">
    <property type="component" value="Unassembled WGS sequence"/>
</dbReference>
<protein>
    <submittedName>
        <fullName evidence="1">Uncharacterized protein</fullName>
    </submittedName>
</protein>